<protein>
    <recommendedName>
        <fullName evidence="5">DUF2057 domain-containing protein</fullName>
    </recommendedName>
</protein>
<feature type="signal peptide" evidence="3">
    <location>
        <begin position="1"/>
        <end position="20"/>
    </location>
</feature>
<dbReference type="EMBL" id="JF747240">
    <property type="protein sequence ID" value="AEK10691.1"/>
    <property type="molecule type" value="Genomic_DNA"/>
</dbReference>
<dbReference type="PROSITE" id="PS51257">
    <property type="entry name" value="PROKAR_LIPOPROTEIN"/>
    <property type="match status" value="1"/>
</dbReference>
<name>G1C7R6_9GAMM</name>
<evidence type="ECO:0000256" key="3">
    <source>
        <dbReference type="SAM" id="SignalP"/>
    </source>
</evidence>
<evidence type="ECO:0000256" key="2">
    <source>
        <dbReference type="ARBA" id="ARBA00022729"/>
    </source>
</evidence>
<reference evidence="4" key="1">
    <citation type="submission" date="2011-03" db="EMBL/GenBank/DDBJ databases">
        <title>Genes Involved in Alkane Degradation in Alcanivorax hongdengensis Strain A-11-3.</title>
        <authorList>
            <person name="Wang W."/>
        </authorList>
    </citation>
    <scope>NUCLEOTIDE SEQUENCE</scope>
    <source>
        <strain evidence="4">A-11-3</strain>
    </source>
</reference>
<evidence type="ECO:0000313" key="4">
    <source>
        <dbReference type="EMBL" id="AEK10691.1"/>
    </source>
</evidence>
<organism evidence="4">
    <name type="scientific">Alcanivorax hongdengensis</name>
    <dbReference type="NCBI Taxonomy" id="519051"/>
    <lineage>
        <taxon>Bacteria</taxon>
        <taxon>Pseudomonadati</taxon>
        <taxon>Pseudomonadota</taxon>
        <taxon>Gammaproteobacteria</taxon>
        <taxon>Oceanospirillales</taxon>
        <taxon>Alcanivoracaceae</taxon>
        <taxon>Alcanivorax</taxon>
    </lineage>
</organism>
<dbReference type="Pfam" id="PF09829">
    <property type="entry name" value="DUF2057"/>
    <property type="match status" value="1"/>
</dbReference>
<evidence type="ECO:0008006" key="5">
    <source>
        <dbReference type="Google" id="ProtNLM"/>
    </source>
</evidence>
<keyword evidence="2 3" id="KW-0732">Signal</keyword>
<dbReference type="AlphaFoldDB" id="G1C7R6"/>
<dbReference type="InterPro" id="IPR018635">
    <property type="entry name" value="UPF0319"/>
</dbReference>
<accession>G1C7R6</accession>
<comment type="similarity">
    <text evidence="1">Belongs to the UPF0319 family.</text>
</comment>
<feature type="chain" id="PRO_5003411798" description="DUF2057 domain-containing protein" evidence="3">
    <location>
        <begin position="21"/>
        <end position="232"/>
    </location>
</feature>
<dbReference type="PANTHER" id="PTHR38108">
    <property type="entry name" value="UPF0319 PROTEIN YCCT"/>
    <property type="match status" value="1"/>
</dbReference>
<proteinExistence type="inferred from homology"/>
<evidence type="ECO:0000256" key="1">
    <source>
        <dbReference type="ARBA" id="ARBA00008490"/>
    </source>
</evidence>
<dbReference type="PANTHER" id="PTHR38108:SF1">
    <property type="entry name" value="UPF0319 PROTEIN YCCT"/>
    <property type="match status" value="1"/>
</dbReference>
<sequence>MLSLRLLTLTLCTLFLAACARSPVVQLYDGPAKADSQVLTVKVPSEIEVFTINGKEVEGVNTFFATDFKELKLAPGRYEILAYYKELWQLDADNHEIVKSNPANFVIDGKAGDQWQLGFNQPQDVEQARAMEDSFSGWVANSKTGERVDAQESGLILNRGFLAPIAGEEVTTATSNSVAPQASAGAAAGATAASAKKSTTVAPEASYLDTLKAQWKQATAEERREFLQWIAE</sequence>